<feature type="repeat" description="WD" evidence="5">
    <location>
        <begin position="132"/>
        <end position="173"/>
    </location>
</feature>
<dbReference type="SMART" id="SM00398">
    <property type="entry name" value="HMG"/>
    <property type="match status" value="1"/>
</dbReference>
<keyword evidence="3" id="KW-0677">Repeat</keyword>
<evidence type="ECO:0000313" key="9">
    <source>
        <dbReference type="Proteomes" id="UP001208570"/>
    </source>
</evidence>
<dbReference type="AlphaFoldDB" id="A0AAD9N0E7"/>
<dbReference type="Pfam" id="PF20946">
    <property type="entry name" value="Ctf4_C"/>
    <property type="match status" value="1"/>
</dbReference>
<feature type="compositionally biased region" description="Polar residues" evidence="6">
    <location>
        <begin position="389"/>
        <end position="404"/>
    </location>
</feature>
<feature type="compositionally biased region" description="Low complexity" evidence="6">
    <location>
        <begin position="343"/>
        <end position="354"/>
    </location>
</feature>
<dbReference type="InterPro" id="IPR019775">
    <property type="entry name" value="WD40_repeat_CS"/>
</dbReference>
<feature type="compositionally biased region" description="Basic and acidic residues" evidence="6">
    <location>
        <begin position="1066"/>
        <end position="1084"/>
    </location>
</feature>
<dbReference type="GO" id="GO:0000278">
    <property type="term" value="P:mitotic cell cycle"/>
    <property type="evidence" value="ECO:0007669"/>
    <property type="project" value="TreeGrafter"/>
</dbReference>
<evidence type="ECO:0000259" key="7">
    <source>
        <dbReference type="SMART" id="SM00398"/>
    </source>
</evidence>
<organism evidence="8 9">
    <name type="scientific">Paralvinella palmiformis</name>
    <dbReference type="NCBI Taxonomy" id="53620"/>
    <lineage>
        <taxon>Eukaryota</taxon>
        <taxon>Metazoa</taxon>
        <taxon>Spiralia</taxon>
        <taxon>Lophotrochozoa</taxon>
        <taxon>Annelida</taxon>
        <taxon>Polychaeta</taxon>
        <taxon>Sedentaria</taxon>
        <taxon>Canalipalpata</taxon>
        <taxon>Terebellida</taxon>
        <taxon>Terebelliformia</taxon>
        <taxon>Alvinellidae</taxon>
        <taxon>Paralvinella</taxon>
    </lineage>
</organism>
<dbReference type="InterPro" id="IPR001680">
    <property type="entry name" value="WD40_rpt"/>
</dbReference>
<dbReference type="Gene3D" id="2.130.10.10">
    <property type="entry name" value="YVTN repeat-like/Quinoprotein amine dehydrogenase"/>
    <property type="match status" value="2"/>
</dbReference>
<evidence type="ECO:0000256" key="5">
    <source>
        <dbReference type="PROSITE-ProRule" id="PRU00221"/>
    </source>
</evidence>
<dbReference type="GO" id="GO:0006281">
    <property type="term" value="P:DNA repair"/>
    <property type="evidence" value="ECO:0007669"/>
    <property type="project" value="TreeGrafter"/>
</dbReference>
<feature type="region of interest" description="Disordered" evidence="6">
    <location>
        <begin position="1094"/>
        <end position="1136"/>
    </location>
</feature>
<dbReference type="InterPro" id="IPR048591">
    <property type="entry name" value="WDHD1/CFT4_hel"/>
</dbReference>
<reference evidence="8" key="1">
    <citation type="journal article" date="2023" name="Mol. Biol. Evol.">
        <title>Third-Generation Sequencing Reveals the Adaptive Role of the Epigenome in Three Deep-Sea Polychaetes.</title>
        <authorList>
            <person name="Perez M."/>
            <person name="Aroh O."/>
            <person name="Sun Y."/>
            <person name="Lan Y."/>
            <person name="Juniper S.K."/>
            <person name="Young C.R."/>
            <person name="Angers B."/>
            <person name="Qian P.Y."/>
        </authorList>
    </citation>
    <scope>NUCLEOTIDE SEQUENCE</scope>
    <source>
        <strain evidence="8">P08H-3</strain>
    </source>
</reference>
<dbReference type="PROSITE" id="PS00678">
    <property type="entry name" value="WD_REPEATS_1"/>
    <property type="match status" value="1"/>
</dbReference>
<dbReference type="InterPro" id="IPR036322">
    <property type="entry name" value="WD40_repeat_dom_sf"/>
</dbReference>
<gene>
    <name evidence="8" type="ORF">LSH36_405g01011</name>
</gene>
<dbReference type="GO" id="GO:0043596">
    <property type="term" value="C:nuclear replication fork"/>
    <property type="evidence" value="ECO:0007669"/>
    <property type="project" value="TreeGrafter"/>
</dbReference>
<comment type="caution">
    <text evidence="8">The sequence shown here is derived from an EMBL/GenBank/DDBJ whole genome shotgun (WGS) entry which is preliminary data.</text>
</comment>
<name>A0AAD9N0E7_9ANNE</name>
<dbReference type="PANTHER" id="PTHR19932">
    <property type="entry name" value="WD REPEAT AND HMG-BOX DNA BINDING PROTEIN"/>
    <property type="match status" value="1"/>
</dbReference>
<feature type="compositionally biased region" description="Acidic residues" evidence="6">
    <location>
        <begin position="831"/>
        <end position="842"/>
    </location>
</feature>
<dbReference type="InterPro" id="IPR057646">
    <property type="entry name" value="WD40_WDHD1_1st"/>
</dbReference>
<sequence>MSMIQMKHTRYAHSEGHLDLTFDDNGKHLLTCGPDGDLRVYKGFDDDDPVSHRVGDVVYSVAYRANRFYVSSDDNAVKTYTFPDGEADGIVTRFMAPATHMVFNQSGSKLLAGSSDFTVKLVEVETNSQVVFQGHDAPILGVALHPKEHLVASSSCDGTVKVWDVKEQKCIKTIPGLPKSNDFSASHTLSRLTWNKEGNYLVIPFGTEIRVYDTTSWQISFILTDSCIKENVSIMRFSPCWRYLVAACWDGQFILWDFTERRVIQRMKHPQKQTITAVCWNPKEPQELAYCDSNGCLGLIQNVIPEDAQVTKTARVSKLPNGDLVNDLFDDVEDDMLVEATNPVVGGPSDVGGPMSEEDDDDDMVDIRALKKEILGEFLDDENSKDTDVGSTTGQKEGESSTANDGDVKTRPVYVQGFEPTPLQPPFQPSSCPVHFSHRFMVWNSVGIIVQYNTDEENSINIEFHDTAVHHAMHVTNTLNHTMAALSNEAVLLACETDEDTPSKLVCMHFACWDNNKEWTVDMPSGENIKSVCLGEGWAAVGTDKRMIRLFTIGGVQREMVSIPGPIVTLAGHTNQLLVVYHAGMGIPGDQCLGVRLQTVSGPKYHSKLNGELLPLTPKSTLVWAGFSAEGTPFIMDSHGVIRMFNRSYANSWMQVANLKKLCKGKSDNYWLCSLHENPQQIRAILCKGGRYPPTLPRPTIQILSYQLPLCNLITDKGTLEETLWRSKLMSEHMNWWESEGFEVDESTKAQALMPQQESLMKLFALACKTEREYRAVELCQLMPNHHTVQLAIKYASRLRMIQLAERLTEVARQKAEEELILAQRALQRADDDEIDDDDDDTEVQHGEDIESHHPAISSTKLSVIQKHSGKLVHPQKEEDEMEGEEEQENEDDVNNMSQDLYEELEQEQESKHKTPVLKFGASKNRDVTPKSLSHSQSATKNPFKVGSQQKTPSVTKGTRVFDSLDKPKLNNSPRMATSRSKNKSVGGRQKKVVLKNKPTGQQKLFASGKNKQKEVCSEDAKSEKKTGSGFQLWLDTKEESLREANPDVEDIKSLAEKEFNNLTKDEQEEWYKKAKDSSADADIRKRKCEFMDDEDIENNEYGNTKANKKKLAKKSETKNQSQSGKSKLKNFVFEK</sequence>
<dbReference type="SMART" id="SM00320">
    <property type="entry name" value="WD40"/>
    <property type="match status" value="5"/>
</dbReference>
<feature type="region of interest" description="Disordered" evidence="6">
    <location>
        <begin position="380"/>
        <end position="408"/>
    </location>
</feature>
<evidence type="ECO:0000256" key="3">
    <source>
        <dbReference type="ARBA" id="ARBA00022737"/>
    </source>
</evidence>
<keyword evidence="9" id="KW-1185">Reference proteome</keyword>
<evidence type="ECO:0000256" key="6">
    <source>
        <dbReference type="SAM" id="MobiDB-lite"/>
    </source>
</evidence>
<dbReference type="PANTHER" id="PTHR19932:SF10">
    <property type="entry name" value="WD REPEAT AND HMG-BOX DNA-BINDING PROTEIN 1"/>
    <property type="match status" value="1"/>
</dbReference>
<dbReference type="Pfam" id="PF12341">
    <property type="entry name" value="Mcl1_mid"/>
    <property type="match status" value="1"/>
</dbReference>
<feature type="region of interest" description="Disordered" evidence="6">
    <location>
        <begin position="830"/>
        <end position="1032"/>
    </location>
</feature>
<dbReference type="InterPro" id="IPR055339">
    <property type="entry name" value="HMG-box_WDHD1"/>
</dbReference>
<protein>
    <recommendedName>
        <fullName evidence="7">HMG box domain-containing protein</fullName>
    </recommendedName>
</protein>
<dbReference type="Proteomes" id="UP001208570">
    <property type="component" value="Unassembled WGS sequence"/>
</dbReference>
<dbReference type="Gene3D" id="1.10.30.10">
    <property type="entry name" value="High mobility group box domain"/>
    <property type="match status" value="1"/>
</dbReference>
<proteinExistence type="predicted"/>
<keyword evidence="4" id="KW-0539">Nucleus</keyword>
<dbReference type="Pfam" id="PF24817">
    <property type="entry name" value="WD40_WDHD1_1st"/>
    <property type="match status" value="1"/>
</dbReference>
<dbReference type="GO" id="GO:0003682">
    <property type="term" value="F:chromatin binding"/>
    <property type="evidence" value="ECO:0007669"/>
    <property type="project" value="TreeGrafter"/>
</dbReference>
<dbReference type="CDD" id="cd21993">
    <property type="entry name" value="HMG-box_WDHD1"/>
    <property type="match status" value="1"/>
</dbReference>
<accession>A0AAD9N0E7</accession>
<dbReference type="InterPro" id="IPR036910">
    <property type="entry name" value="HMG_box_dom_sf"/>
</dbReference>
<keyword evidence="2 5" id="KW-0853">WD repeat</keyword>
<dbReference type="InterPro" id="IPR015943">
    <property type="entry name" value="WD40/YVTN_repeat-like_dom_sf"/>
</dbReference>
<feature type="compositionally biased region" description="Polar residues" evidence="6">
    <location>
        <begin position="931"/>
        <end position="957"/>
    </location>
</feature>
<comment type="subcellular location">
    <subcellularLocation>
        <location evidence="1">Nucleus</location>
    </subcellularLocation>
</comment>
<dbReference type="InterPro" id="IPR009071">
    <property type="entry name" value="HMG_box_dom"/>
</dbReference>
<feature type="region of interest" description="Disordered" evidence="6">
    <location>
        <begin position="341"/>
        <end position="361"/>
    </location>
</feature>
<dbReference type="GO" id="GO:0006261">
    <property type="term" value="P:DNA-templated DNA replication"/>
    <property type="evidence" value="ECO:0007669"/>
    <property type="project" value="InterPro"/>
</dbReference>
<evidence type="ECO:0000256" key="2">
    <source>
        <dbReference type="ARBA" id="ARBA00022574"/>
    </source>
</evidence>
<feature type="compositionally biased region" description="Basic and acidic residues" evidence="6">
    <location>
        <begin position="843"/>
        <end position="854"/>
    </location>
</feature>
<dbReference type="PROSITE" id="PS50294">
    <property type="entry name" value="WD_REPEATS_REGION"/>
    <property type="match status" value="1"/>
</dbReference>
<feature type="domain" description="HMG box" evidence="7">
    <location>
        <begin position="1023"/>
        <end position="1091"/>
    </location>
</feature>
<evidence type="ECO:0000256" key="1">
    <source>
        <dbReference type="ARBA" id="ARBA00004123"/>
    </source>
</evidence>
<feature type="compositionally biased region" description="Acidic residues" evidence="6">
    <location>
        <begin position="878"/>
        <end position="894"/>
    </location>
</feature>
<evidence type="ECO:0000313" key="8">
    <source>
        <dbReference type="EMBL" id="KAK2150431.1"/>
    </source>
</evidence>
<feature type="region of interest" description="Disordered" evidence="6">
    <location>
        <begin position="1066"/>
        <end position="1085"/>
    </location>
</feature>
<dbReference type="GO" id="GO:0003677">
    <property type="term" value="F:DNA binding"/>
    <property type="evidence" value="ECO:0007669"/>
    <property type="project" value="InterPro"/>
</dbReference>
<evidence type="ECO:0000256" key="4">
    <source>
        <dbReference type="ARBA" id="ARBA00023242"/>
    </source>
</evidence>
<dbReference type="PROSITE" id="PS50082">
    <property type="entry name" value="WD_REPEATS_2"/>
    <property type="match status" value="1"/>
</dbReference>
<dbReference type="EMBL" id="JAODUP010000405">
    <property type="protein sequence ID" value="KAK2150431.1"/>
    <property type="molecule type" value="Genomic_DNA"/>
</dbReference>
<dbReference type="SUPFAM" id="SSF50978">
    <property type="entry name" value="WD40 repeat-like"/>
    <property type="match status" value="1"/>
</dbReference>
<dbReference type="InterPro" id="IPR022100">
    <property type="entry name" value="WDHD1/CFT4_beta-prop_2nd"/>
</dbReference>
<feature type="compositionally biased region" description="Basic and acidic residues" evidence="6">
    <location>
        <begin position="1012"/>
        <end position="1027"/>
    </location>
</feature>
<feature type="compositionally biased region" description="Polar residues" evidence="6">
    <location>
        <begin position="970"/>
        <end position="980"/>
    </location>
</feature>